<dbReference type="Gene3D" id="3.30.1460.10">
    <property type="match status" value="1"/>
</dbReference>
<protein>
    <submittedName>
        <fullName evidence="1">Tir chaperone protein (CesT) family protein</fullName>
    </submittedName>
</protein>
<dbReference type="GO" id="GO:0030254">
    <property type="term" value="P:protein secretion by the type III secretion system"/>
    <property type="evidence" value="ECO:0007669"/>
    <property type="project" value="InterPro"/>
</dbReference>
<dbReference type="Pfam" id="PF05932">
    <property type="entry name" value="CesT"/>
    <property type="match status" value="1"/>
</dbReference>
<dbReference type="AlphaFoldDB" id="A0A1M6LGP9"/>
<dbReference type="CDD" id="cd17020">
    <property type="entry name" value="T3SC_IA_ShcM-like"/>
    <property type="match status" value="1"/>
</dbReference>
<dbReference type="RefSeq" id="WP_073427803.1">
    <property type="nucleotide sequence ID" value="NZ_CADFGY010000006.1"/>
</dbReference>
<gene>
    <name evidence="1" type="ORF">SAMN05192548_1005107</name>
</gene>
<dbReference type="OrthoDB" id="9103461at2"/>
<evidence type="ECO:0000313" key="1">
    <source>
        <dbReference type="EMBL" id="SHJ70372.1"/>
    </source>
</evidence>
<proteinExistence type="predicted"/>
<sequence>MSHAHYTALIGDICKIAGLGDPAHLIESGQLAVSGHVVSLRYDERTDPLHVRVQVELGELQAAEREEVYRLALEANLHAATAWDGAVGLDPESERLHYVLFFPLDGSRGAADLLGTIAELLDEREDEVVESGPRR</sequence>
<organism evidence="1 2">
    <name type="scientific">Paraburkholderia terricola</name>
    <dbReference type="NCBI Taxonomy" id="169427"/>
    <lineage>
        <taxon>Bacteria</taxon>
        <taxon>Pseudomonadati</taxon>
        <taxon>Pseudomonadota</taxon>
        <taxon>Betaproteobacteria</taxon>
        <taxon>Burkholderiales</taxon>
        <taxon>Burkholderiaceae</taxon>
        <taxon>Paraburkholderia</taxon>
    </lineage>
</organism>
<dbReference type="EMBL" id="FRAB01000005">
    <property type="protein sequence ID" value="SHJ70372.1"/>
    <property type="molecule type" value="Genomic_DNA"/>
</dbReference>
<evidence type="ECO:0000313" key="2">
    <source>
        <dbReference type="Proteomes" id="UP000184395"/>
    </source>
</evidence>
<dbReference type="SUPFAM" id="SSF69635">
    <property type="entry name" value="Type III secretory system chaperone-like"/>
    <property type="match status" value="1"/>
</dbReference>
<dbReference type="InterPro" id="IPR010261">
    <property type="entry name" value="Tir_chaperone"/>
</dbReference>
<name>A0A1M6LGP9_9BURK</name>
<dbReference type="Proteomes" id="UP000184395">
    <property type="component" value="Unassembled WGS sequence"/>
</dbReference>
<accession>A0A1M6LGP9</accession>
<reference evidence="1 2" key="1">
    <citation type="submission" date="2016-11" db="EMBL/GenBank/DDBJ databases">
        <authorList>
            <person name="Jaros S."/>
            <person name="Januszkiewicz K."/>
            <person name="Wedrychowicz H."/>
        </authorList>
    </citation>
    <scope>NUCLEOTIDE SEQUENCE [LARGE SCALE GENOMIC DNA]</scope>
    <source>
        <strain evidence="1 2">LMG 20594</strain>
    </source>
</reference>